<gene>
    <name evidence="1" type="ORF">LSINAPIS_LOCUS67</name>
</gene>
<organism evidence="1 2">
    <name type="scientific">Leptidea sinapis</name>
    <dbReference type="NCBI Taxonomy" id="189913"/>
    <lineage>
        <taxon>Eukaryota</taxon>
        <taxon>Metazoa</taxon>
        <taxon>Ecdysozoa</taxon>
        <taxon>Arthropoda</taxon>
        <taxon>Hexapoda</taxon>
        <taxon>Insecta</taxon>
        <taxon>Pterygota</taxon>
        <taxon>Neoptera</taxon>
        <taxon>Endopterygota</taxon>
        <taxon>Lepidoptera</taxon>
        <taxon>Glossata</taxon>
        <taxon>Ditrysia</taxon>
        <taxon>Papilionoidea</taxon>
        <taxon>Pieridae</taxon>
        <taxon>Dismorphiinae</taxon>
        <taxon>Leptidea</taxon>
    </lineage>
</organism>
<dbReference type="Proteomes" id="UP000324832">
    <property type="component" value="Unassembled WGS sequence"/>
</dbReference>
<dbReference type="AlphaFoldDB" id="A0A5E4PM06"/>
<dbReference type="EMBL" id="FZQP02000002">
    <property type="protein sequence ID" value="VVC86202.1"/>
    <property type="molecule type" value="Genomic_DNA"/>
</dbReference>
<keyword evidence="2" id="KW-1185">Reference proteome</keyword>
<reference evidence="1 2" key="1">
    <citation type="submission" date="2017-07" db="EMBL/GenBank/DDBJ databases">
        <authorList>
            <person name="Talla V."/>
            <person name="Backstrom N."/>
        </authorList>
    </citation>
    <scope>NUCLEOTIDE SEQUENCE [LARGE SCALE GENOMIC DNA]</scope>
</reference>
<name>A0A5E4PM06_9NEOP</name>
<protein>
    <submittedName>
        <fullName evidence="1">Uncharacterized protein</fullName>
    </submittedName>
</protein>
<proteinExistence type="predicted"/>
<sequence length="125" mass="14533">MSVSRIHYHPEFHRPDKANRSHPLPATFDLAVWASTNTLYGWYTWKTSATYCPRATSSEYTKKAATPSGELFQVVGTQFMWAHKRKPTPFHKYFVRTTDFTDPCPKPFAANFCTFIPKFYIRLST</sequence>
<evidence type="ECO:0000313" key="2">
    <source>
        <dbReference type="Proteomes" id="UP000324832"/>
    </source>
</evidence>
<accession>A0A5E4PM06</accession>
<evidence type="ECO:0000313" key="1">
    <source>
        <dbReference type="EMBL" id="VVC86202.1"/>
    </source>
</evidence>